<dbReference type="Gene3D" id="3.40.470.10">
    <property type="entry name" value="Uracil-DNA glycosylase-like domain"/>
    <property type="match status" value="1"/>
</dbReference>
<dbReference type="SUPFAM" id="SSF52141">
    <property type="entry name" value="Uracil-DNA glycosylase-like"/>
    <property type="match status" value="1"/>
</dbReference>
<organism evidence="20 22">
    <name type="scientific">Didymodactylos carnosus</name>
    <dbReference type="NCBI Taxonomy" id="1234261"/>
    <lineage>
        <taxon>Eukaryota</taxon>
        <taxon>Metazoa</taxon>
        <taxon>Spiralia</taxon>
        <taxon>Gnathifera</taxon>
        <taxon>Rotifera</taxon>
        <taxon>Eurotatoria</taxon>
        <taxon>Bdelloidea</taxon>
        <taxon>Philodinida</taxon>
        <taxon>Philodinidae</taxon>
        <taxon>Didymodactylos</taxon>
    </lineage>
</organism>
<keyword evidence="9" id="KW-0804">Transcription</keyword>
<feature type="region of interest" description="Disordered" evidence="18">
    <location>
        <begin position="68"/>
        <end position="99"/>
    </location>
</feature>
<evidence type="ECO:0000256" key="8">
    <source>
        <dbReference type="ARBA" id="ARBA00023159"/>
    </source>
</evidence>
<feature type="compositionally biased region" description="Low complexity" evidence="18">
    <location>
        <begin position="734"/>
        <end position="750"/>
    </location>
</feature>
<feature type="compositionally biased region" description="Low complexity" evidence="18">
    <location>
        <begin position="428"/>
        <end position="442"/>
    </location>
</feature>
<feature type="compositionally biased region" description="Polar residues" evidence="18">
    <location>
        <begin position="767"/>
        <end position="783"/>
    </location>
</feature>
<keyword evidence="10" id="KW-0234">DNA repair</keyword>
<keyword evidence="5" id="KW-0832">Ubl conjugation</keyword>
<dbReference type="InterPro" id="IPR015637">
    <property type="entry name" value="MUG/TDG"/>
</dbReference>
<proteinExistence type="inferred from homology"/>
<evidence type="ECO:0000313" key="21">
    <source>
        <dbReference type="EMBL" id="CAF3599263.1"/>
    </source>
</evidence>
<evidence type="ECO:0000256" key="9">
    <source>
        <dbReference type="ARBA" id="ARBA00023163"/>
    </source>
</evidence>
<dbReference type="PANTHER" id="PTHR12159:SF9">
    <property type="entry name" value="G_T MISMATCH-SPECIFIC THYMINE DNA GLYCOSYLASE"/>
    <property type="match status" value="1"/>
</dbReference>
<evidence type="ECO:0000313" key="22">
    <source>
        <dbReference type="Proteomes" id="UP000663829"/>
    </source>
</evidence>
<evidence type="ECO:0000256" key="3">
    <source>
        <dbReference type="ARBA" id="ARBA00022763"/>
    </source>
</evidence>
<comment type="subcellular location">
    <subcellularLocation>
        <location evidence="1">Nucleus</location>
    </subcellularLocation>
</comment>
<evidence type="ECO:0000259" key="19">
    <source>
        <dbReference type="Pfam" id="PF03167"/>
    </source>
</evidence>
<evidence type="ECO:0000256" key="6">
    <source>
        <dbReference type="ARBA" id="ARBA00022853"/>
    </source>
</evidence>
<gene>
    <name evidence="20" type="ORF">GPM918_LOCUS4154</name>
    <name evidence="21" type="ORF">SRO942_LOCUS4154</name>
</gene>
<dbReference type="FunFam" id="3.40.470.10:FF:000002">
    <property type="entry name" value="G/T mismatch-specific thymine DNA glycosylase"/>
    <property type="match status" value="1"/>
</dbReference>
<evidence type="ECO:0000256" key="12">
    <source>
        <dbReference type="ARBA" id="ARBA00052915"/>
    </source>
</evidence>
<evidence type="ECO:0000256" key="11">
    <source>
        <dbReference type="ARBA" id="ARBA00023242"/>
    </source>
</evidence>
<dbReference type="PANTHER" id="PTHR12159">
    <property type="entry name" value="G/T AND G/U MISMATCH-SPECIFIC DNA GLYCOSYLASE"/>
    <property type="match status" value="1"/>
</dbReference>
<keyword evidence="8" id="KW-0010">Activator</keyword>
<evidence type="ECO:0000256" key="16">
    <source>
        <dbReference type="ARBA" id="ARBA00071248"/>
    </source>
</evidence>
<dbReference type="GO" id="GO:0003677">
    <property type="term" value="F:DNA binding"/>
    <property type="evidence" value="ECO:0007669"/>
    <property type="project" value="UniProtKB-ARBA"/>
</dbReference>
<keyword evidence="3" id="KW-0227">DNA damage</keyword>
<dbReference type="GO" id="GO:0004844">
    <property type="term" value="F:uracil DNA N-glycosylase activity"/>
    <property type="evidence" value="ECO:0007669"/>
    <property type="project" value="TreeGrafter"/>
</dbReference>
<evidence type="ECO:0000256" key="17">
    <source>
        <dbReference type="ARBA" id="ARBA00083221"/>
    </source>
</evidence>
<dbReference type="GO" id="GO:0006285">
    <property type="term" value="P:base-excision repair, AP site formation"/>
    <property type="evidence" value="ECO:0007669"/>
    <property type="project" value="InterPro"/>
</dbReference>
<evidence type="ECO:0000256" key="15">
    <source>
        <dbReference type="ARBA" id="ARBA00066769"/>
    </source>
</evidence>
<evidence type="ECO:0000256" key="2">
    <source>
        <dbReference type="ARBA" id="ARBA00022499"/>
    </source>
</evidence>
<comment type="caution">
    <text evidence="20">The sequence shown here is derived from an EMBL/GenBank/DDBJ whole genome shotgun (WGS) entry which is preliminary data.</text>
</comment>
<keyword evidence="2" id="KW-1017">Isopeptide bond</keyword>
<accession>A0A813TG16</accession>
<feature type="compositionally biased region" description="Low complexity" evidence="18">
    <location>
        <begin position="306"/>
        <end position="330"/>
    </location>
</feature>
<comment type="catalytic activity">
    <reaction evidence="12">
        <text>Hydrolyzes mismatched double-stranded DNA and polynucleotides, releasing free thymine.</text>
        <dbReference type="EC" id="3.2.2.29"/>
    </reaction>
</comment>
<dbReference type="OrthoDB" id="565731at2759"/>
<feature type="region of interest" description="Disordered" evidence="18">
    <location>
        <begin position="295"/>
        <end position="330"/>
    </location>
</feature>
<evidence type="ECO:0000256" key="4">
    <source>
        <dbReference type="ARBA" id="ARBA00022801"/>
    </source>
</evidence>
<feature type="compositionally biased region" description="Polar residues" evidence="18">
    <location>
        <begin position="295"/>
        <end position="305"/>
    </location>
</feature>
<dbReference type="Proteomes" id="UP000681722">
    <property type="component" value="Unassembled WGS sequence"/>
</dbReference>
<dbReference type="EC" id="3.2.2.29" evidence="15"/>
<feature type="region of interest" description="Disordered" evidence="18">
    <location>
        <begin position="407"/>
        <end position="442"/>
    </location>
</feature>
<evidence type="ECO:0000256" key="5">
    <source>
        <dbReference type="ARBA" id="ARBA00022843"/>
    </source>
</evidence>
<evidence type="ECO:0000313" key="20">
    <source>
        <dbReference type="EMBL" id="CAF0813381.1"/>
    </source>
</evidence>
<dbReference type="Proteomes" id="UP000663829">
    <property type="component" value="Unassembled WGS sequence"/>
</dbReference>
<keyword evidence="4" id="KW-0378">Hydrolase</keyword>
<evidence type="ECO:0000256" key="10">
    <source>
        <dbReference type="ARBA" id="ARBA00023204"/>
    </source>
</evidence>
<feature type="domain" description="Uracil-DNA glycosylase-like" evidence="19">
    <location>
        <begin position="480"/>
        <end position="629"/>
    </location>
</feature>
<dbReference type="GO" id="GO:0032183">
    <property type="term" value="F:SUMO binding"/>
    <property type="evidence" value="ECO:0007669"/>
    <property type="project" value="UniProtKB-ARBA"/>
</dbReference>
<dbReference type="GO" id="GO:0005654">
    <property type="term" value="C:nucleoplasm"/>
    <property type="evidence" value="ECO:0007669"/>
    <property type="project" value="UniProtKB-ARBA"/>
</dbReference>
<feature type="compositionally biased region" description="Basic and acidic residues" evidence="18">
    <location>
        <begin position="407"/>
        <end position="417"/>
    </location>
</feature>
<reference evidence="20" key="1">
    <citation type="submission" date="2021-02" db="EMBL/GenBank/DDBJ databases">
        <authorList>
            <person name="Nowell W R."/>
        </authorList>
    </citation>
    <scope>NUCLEOTIDE SEQUENCE</scope>
</reference>
<dbReference type="CDD" id="cd10028">
    <property type="entry name" value="UDG-F2_TDG_MUG"/>
    <property type="match status" value="1"/>
</dbReference>
<feature type="region of interest" description="Disordered" evidence="18">
    <location>
        <begin position="231"/>
        <end position="256"/>
    </location>
</feature>
<keyword evidence="7" id="KW-0805">Transcription regulation</keyword>
<dbReference type="EMBL" id="CAJNOQ010000545">
    <property type="protein sequence ID" value="CAF0813381.1"/>
    <property type="molecule type" value="Genomic_DNA"/>
</dbReference>
<sequence>MGIVGTCHFSTYEKPQPPPIVLKLKKFDDTGLVHHPSTRPSVDPVDGNTSASGNVSLLVRIKKSYLNGDHSDDDHTNNSSTDSVRPQVKRSKKSSLSPCDNMSTFSSAICDELSSNQKIRDVEKRKATEITPLSEMKPEHCMIAEQSPASPLVIRLRRYSETPIENSNSYLHNETTLTSDQNRTQLLLKLKKNEYGELTSEHSHQSPTTLQHSTTDANNMSLSQFILTSSKDTTDNISSSTTTAINRHPLKSTDDDKVIPTSSLPISSIQSIIQPMNNEPLITNVLANFCATNGPSSSSITNSQWTTMNSNNPTTSNISPIDTVSSLSSSTSHAEISKSCSSKDKSETHTRELLDEALDSVKNVLMQTFKKNLETGSELSALKNTLGSDEVAEAFLAKLRQSLKRELEQEHEHRVESNQESAIPNSPPLLTTTATPPTPTSPVVVTKIAKRKSSTPSTNPNRFDGTTEEELTKRILSDILEPNLDIVFVGINPSLYAVHKGHHYGGPGNHFWKLLYMSGLIPNAFNANDDQRMPQYGIGFTNIVQRPTKAASDVTKDEIQLGAELLLQKIKLYKPKIVAFNGRGIYEVYAGNKHFHYGKQPELFPDTETHVFVMPSSSARCSQLPRAEDKLPFYAALKKLKEFVNGQRTELNEGEITFPDIKIKDTDDVLQKTIIRISNKPFSELSADALKSYGDKIPTQQLATAYSVKSEPLIHSPTSLLGNNELTTQTMSILNNNHGNYNNNNLLRSDPPLPPSPLSFTSLPSSDNQSRFYPQNPRASPPNQLFNIPQTPILVTSKNQQQLQNPSTNLNISNGLPKQNNVAVNKQMNDLVIKVPLSTPSSTIIPNGQEQQNIYSVPNSSVPSQIVFQQPPNTYTVQHHPQTVYVGQYSQQQLSHQPTPQFLYSSPSTINLGINERMKEDSV</sequence>
<evidence type="ECO:0000256" key="14">
    <source>
        <dbReference type="ARBA" id="ARBA00064519"/>
    </source>
</evidence>
<evidence type="ECO:0000256" key="13">
    <source>
        <dbReference type="ARBA" id="ARBA00061261"/>
    </source>
</evidence>
<dbReference type="InterPro" id="IPR036895">
    <property type="entry name" value="Uracil-DNA_glycosylase-like_sf"/>
</dbReference>
<keyword evidence="22" id="KW-1185">Reference proteome</keyword>
<feature type="region of interest" description="Disordered" evidence="18">
    <location>
        <begin position="734"/>
        <end position="783"/>
    </location>
</feature>
<comment type="subunit">
    <text evidence="14">Homodimer. Interacts with AICDA and GADD45A.</text>
</comment>
<name>A0A813TG16_9BILA</name>
<dbReference type="GO" id="GO:0040029">
    <property type="term" value="P:epigenetic regulation of gene expression"/>
    <property type="evidence" value="ECO:0007669"/>
    <property type="project" value="UniProtKB-ARBA"/>
</dbReference>
<dbReference type="EMBL" id="CAJOBC010000545">
    <property type="protein sequence ID" value="CAF3599263.1"/>
    <property type="molecule type" value="Genomic_DNA"/>
</dbReference>
<dbReference type="InterPro" id="IPR005122">
    <property type="entry name" value="Uracil-DNA_glycosylase-like"/>
</dbReference>
<keyword evidence="11" id="KW-0539">Nucleus</keyword>
<dbReference type="GO" id="GO:0141016">
    <property type="term" value="F:G/T mismatch-specific thymine-DNA glycosylase activity"/>
    <property type="evidence" value="ECO:0007669"/>
    <property type="project" value="UniProtKB-EC"/>
</dbReference>
<evidence type="ECO:0000256" key="18">
    <source>
        <dbReference type="SAM" id="MobiDB-lite"/>
    </source>
</evidence>
<protein>
    <recommendedName>
        <fullName evidence="16">G/T mismatch-specific thymine DNA glycosylase</fullName>
        <ecNumber evidence="15">3.2.2.29</ecNumber>
    </recommendedName>
    <alternativeName>
        <fullName evidence="17">Thymine-DNA glycosylase</fullName>
    </alternativeName>
</protein>
<evidence type="ECO:0000256" key="7">
    <source>
        <dbReference type="ARBA" id="ARBA00023015"/>
    </source>
</evidence>
<dbReference type="Pfam" id="PF03167">
    <property type="entry name" value="UDG"/>
    <property type="match status" value="1"/>
</dbReference>
<feature type="compositionally biased region" description="Low complexity" evidence="18">
    <location>
        <begin position="231"/>
        <end position="243"/>
    </location>
</feature>
<comment type="similarity">
    <text evidence="13">Belongs to the uracil-DNA glycosylase (UDG) superfamily. TDG/mug family.</text>
</comment>
<dbReference type="AlphaFoldDB" id="A0A813TG16"/>
<keyword evidence="6" id="KW-0156">Chromatin regulator</keyword>
<evidence type="ECO:0000256" key="1">
    <source>
        <dbReference type="ARBA" id="ARBA00004123"/>
    </source>
</evidence>